<evidence type="ECO:0000313" key="9">
    <source>
        <dbReference type="EMBL" id="KAK8736820.1"/>
    </source>
</evidence>
<dbReference type="EC" id="3.6.1.52" evidence="3"/>
<keyword evidence="10" id="KW-1185">Reference proteome</keyword>
<dbReference type="AlphaFoldDB" id="A0AAW0X0V1"/>
<comment type="similarity">
    <text evidence="2">Belongs to the Nudix hydrolase family. DIPP subfamily.</text>
</comment>
<dbReference type="Pfam" id="PF00293">
    <property type="entry name" value="NUDIX"/>
    <property type="match status" value="1"/>
</dbReference>
<dbReference type="InterPro" id="IPR015797">
    <property type="entry name" value="NUDIX_hydrolase-like_dom_sf"/>
</dbReference>
<dbReference type="GO" id="GO:0008486">
    <property type="term" value="F:diphosphoinositol-polyphosphate diphosphatase activity"/>
    <property type="evidence" value="ECO:0007669"/>
    <property type="project" value="UniProtKB-EC"/>
</dbReference>
<dbReference type="GO" id="GO:1901909">
    <property type="term" value="P:diadenosine hexaphosphate catabolic process"/>
    <property type="evidence" value="ECO:0007669"/>
    <property type="project" value="TreeGrafter"/>
</dbReference>
<dbReference type="EMBL" id="JARKIK010000043">
    <property type="protein sequence ID" value="KAK8736820.1"/>
    <property type="molecule type" value="Genomic_DNA"/>
</dbReference>
<dbReference type="GO" id="GO:0046872">
    <property type="term" value="F:metal ion binding"/>
    <property type="evidence" value="ECO:0007669"/>
    <property type="project" value="UniProtKB-KW"/>
</dbReference>
<dbReference type="GO" id="GO:0005634">
    <property type="term" value="C:nucleus"/>
    <property type="evidence" value="ECO:0007669"/>
    <property type="project" value="TreeGrafter"/>
</dbReference>
<keyword evidence="5" id="KW-0378">Hydrolase</keyword>
<dbReference type="GO" id="GO:0005737">
    <property type="term" value="C:cytoplasm"/>
    <property type="evidence" value="ECO:0007669"/>
    <property type="project" value="TreeGrafter"/>
</dbReference>
<dbReference type="PANTHER" id="PTHR12629">
    <property type="entry name" value="DIPHOSPHOINOSITOL POLYPHOSPHATE PHOSPHOHYDROLASE"/>
    <property type="match status" value="1"/>
</dbReference>
<feature type="domain" description="Nudix hydrolase" evidence="8">
    <location>
        <begin position="226"/>
        <end position="355"/>
    </location>
</feature>
<evidence type="ECO:0000256" key="2">
    <source>
        <dbReference type="ARBA" id="ARBA00008266"/>
    </source>
</evidence>
<dbReference type="PANTHER" id="PTHR12629:SF0">
    <property type="entry name" value="DIPHOSPHOINOSITOL-POLYPHOSPHATE DIPHOSPHATASE"/>
    <property type="match status" value="1"/>
</dbReference>
<keyword evidence="6" id="KW-0460">Magnesium</keyword>
<dbReference type="InterPro" id="IPR047198">
    <property type="entry name" value="DDP-like_NUDIX"/>
</dbReference>
<dbReference type="InterPro" id="IPR020084">
    <property type="entry name" value="NUDIX_hydrolase_CS"/>
</dbReference>
<evidence type="ECO:0000256" key="5">
    <source>
        <dbReference type="ARBA" id="ARBA00022801"/>
    </source>
</evidence>
<name>A0AAW0X0V1_CHEQU</name>
<dbReference type="CDD" id="cd04666">
    <property type="entry name" value="NUDIX_DIPP2_like_Nudt4"/>
    <property type="match status" value="1"/>
</dbReference>
<evidence type="ECO:0000313" key="10">
    <source>
        <dbReference type="Proteomes" id="UP001445076"/>
    </source>
</evidence>
<comment type="catalytic activity">
    <reaction evidence="7">
        <text>diphospho-myo-inositol polyphosphate + H2O = myo-inositol polyphosphate + phosphate.</text>
        <dbReference type="EC" id="3.6.1.52"/>
    </reaction>
</comment>
<dbReference type="InterPro" id="IPR000086">
    <property type="entry name" value="NUDIX_hydrolase_dom"/>
</dbReference>
<evidence type="ECO:0000256" key="1">
    <source>
        <dbReference type="ARBA" id="ARBA00001946"/>
    </source>
</evidence>
<sequence length="366" mass="40252">MSAVALERQYLWRPNLQDLSSHIQPPASLHPPTCILNSPRQLTYLPAAHLAGSHNLNTSIIAASSQSQILPSHTDISYQSQSLHLSSTSLVKKHSALQNPTEGHPRSPTLALSMHAQANSASLVFNAIEDILAPRKLFSEVLELEPSCAPHSFAASIHHSTCSQNSGATTTLTHLKANDSTDSDKNPSSCCCCRGRGYSKGNSARGMATKCKGVSFPRRRLTDEEGYIRRAACVCLNKEETQVMLVSSKKDPCVWLVPGGGLEPGEDTVTAARREAWEEAGIQGHIARYLGLFESFHHSGLKKHRTAVYIFIVTEEHADFPEARLGRRRQWFSMEEALLHLARHRPLQSAYLQFLMMSKLKVAAAS</sequence>
<evidence type="ECO:0000256" key="6">
    <source>
        <dbReference type="ARBA" id="ARBA00022842"/>
    </source>
</evidence>
<dbReference type="Proteomes" id="UP001445076">
    <property type="component" value="Unassembled WGS sequence"/>
</dbReference>
<reference evidence="9 10" key="1">
    <citation type="journal article" date="2024" name="BMC Genomics">
        <title>Genome assembly of redclaw crayfish (Cherax quadricarinatus) provides insights into its immune adaptation and hypoxia tolerance.</title>
        <authorList>
            <person name="Liu Z."/>
            <person name="Zheng J."/>
            <person name="Li H."/>
            <person name="Fang K."/>
            <person name="Wang S."/>
            <person name="He J."/>
            <person name="Zhou D."/>
            <person name="Weng S."/>
            <person name="Chi M."/>
            <person name="Gu Z."/>
            <person name="He J."/>
            <person name="Li F."/>
            <person name="Wang M."/>
        </authorList>
    </citation>
    <scope>NUCLEOTIDE SEQUENCE [LARGE SCALE GENOMIC DNA]</scope>
    <source>
        <strain evidence="9">ZL_2023a</strain>
    </source>
</reference>
<organism evidence="9 10">
    <name type="scientific">Cherax quadricarinatus</name>
    <name type="common">Australian red claw crayfish</name>
    <dbReference type="NCBI Taxonomy" id="27406"/>
    <lineage>
        <taxon>Eukaryota</taxon>
        <taxon>Metazoa</taxon>
        <taxon>Ecdysozoa</taxon>
        <taxon>Arthropoda</taxon>
        <taxon>Crustacea</taxon>
        <taxon>Multicrustacea</taxon>
        <taxon>Malacostraca</taxon>
        <taxon>Eumalacostraca</taxon>
        <taxon>Eucarida</taxon>
        <taxon>Decapoda</taxon>
        <taxon>Pleocyemata</taxon>
        <taxon>Astacidea</taxon>
        <taxon>Parastacoidea</taxon>
        <taxon>Parastacidae</taxon>
        <taxon>Cherax</taxon>
    </lineage>
</organism>
<dbReference type="PROSITE" id="PS51462">
    <property type="entry name" value="NUDIX"/>
    <property type="match status" value="1"/>
</dbReference>
<comment type="cofactor">
    <cofactor evidence="1">
        <name>Mg(2+)</name>
        <dbReference type="ChEBI" id="CHEBI:18420"/>
    </cofactor>
</comment>
<evidence type="ECO:0000256" key="7">
    <source>
        <dbReference type="ARBA" id="ARBA00033994"/>
    </source>
</evidence>
<dbReference type="Gene3D" id="3.90.79.10">
    <property type="entry name" value="Nucleoside Triphosphate Pyrophosphohydrolase"/>
    <property type="match status" value="1"/>
</dbReference>
<proteinExistence type="inferred from homology"/>
<evidence type="ECO:0000259" key="8">
    <source>
        <dbReference type="PROSITE" id="PS51462"/>
    </source>
</evidence>
<accession>A0AAW0X0V1</accession>
<dbReference type="GO" id="GO:0000298">
    <property type="term" value="F:endopolyphosphatase activity"/>
    <property type="evidence" value="ECO:0007669"/>
    <property type="project" value="TreeGrafter"/>
</dbReference>
<dbReference type="GO" id="GO:1901907">
    <property type="term" value="P:diadenosine pentaphosphate catabolic process"/>
    <property type="evidence" value="ECO:0007669"/>
    <property type="project" value="TreeGrafter"/>
</dbReference>
<evidence type="ECO:0000256" key="3">
    <source>
        <dbReference type="ARBA" id="ARBA00012527"/>
    </source>
</evidence>
<keyword evidence="4" id="KW-0479">Metal-binding</keyword>
<dbReference type="GO" id="GO:1901911">
    <property type="term" value="P:adenosine 5'-(hexahydrogen pentaphosphate) catabolic process"/>
    <property type="evidence" value="ECO:0007669"/>
    <property type="project" value="TreeGrafter"/>
</dbReference>
<dbReference type="GO" id="GO:0034431">
    <property type="term" value="F:bis(5'-adenosyl)-hexaphosphatase activity"/>
    <property type="evidence" value="ECO:0007669"/>
    <property type="project" value="TreeGrafter"/>
</dbReference>
<comment type="caution">
    <text evidence="9">The sequence shown here is derived from an EMBL/GenBank/DDBJ whole genome shotgun (WGS) entry which is preliminary data.</text>
</comment>
<dbReference type="GO" id="GO:0034432">
    <property type="term" value="F:bis(5'-adenosyl)-pentaphosphatase activity"/>
    <property type="evidence" value="ECO:0007669"/>
    <property type="project" value="TreeGrafter"/>
</dbReference>
<gene>
    <name evidence="9" type="ORF">OTU49_004659</name>
</gene>
<dbReference type="SUPFAM" id="SSF55811">
    <property type="entry name" value="Nudix"/>
    <property type="match status" value="1"/>
</dbReference>
<protein>
    <recommendedName>
        <fullName evidence="3">diphosphoinositol-polyphosphate diphosphatase</fullName>
        <ecNumber evidence="3">3.6.1.52</ecNumber>
    </recommendedName>
</protein>
<dbReference type="PROSITE" id="PS00893">
    <property type="entry name" value="NUDIX_BOX"/>
    <property type="match status" value="1"/>
</dbReference>
<dbReference type="GO" id="GO:0071543">
    <property type="term" value="P:diphosphoinositol polyphosphate metabolic process"/>
    <property type="evidence" value="ECO:0007669"/>
    <property type="project" value="TreeGrafter"/>
</dbReference>
<evidence type="ECO:0000256" key="4">
    <source>
        <dbReference type="ARBA" id="ARBA00022723"/>
    </source>
</evidence>